<evidence type="ECO:0000313" key="3">
    <source>
        <dbReference type="Proteomes" id="UP001364211"/>
    </source>
</evidence>
<name>A0ABU8TEN6_9PSEU</name>
<dbReference type="Pfam" id="PF00561">
    <property type="entry name" value="Abhydrolase_1"/>
    <property type="match status" value="1"/>
</dbReference>
<evidence type="ECO:0000313" key="2">
    <source>
        <dbReference type="EMBL" id="MEJ8281991.1"/>
    </source>
</evidence>
<reference evidence="2 3" key="1">
    <citation type="submission" date="2024-03" db="EMBL/GenBank/DDBJ databases">
        <title>Draft genome sequence of Pseudonocardia sp. DW16-2.</title>
        <authorList>
            <person name="Duangmal K."/>
        </authorList>
    </citation>
    <scope>NUCLEOTIDE SEQUENCE [LARGE SCALE GENOMIC DNA]</scope>
    <source>
        <strain evidence="2 3">DW16-2</strain>
    </source>
</reference>
<gene>
    <name evidence="2" type="ORF">WJX68_23870</name>
</gene>
<keyword evidence="2" id="KW-0378">Hydrolase</keyword>
<organism evidence="2 3">
    <name type="scientific">Pseudonocardia spirodelae</name>
    <dbReference type="NCBI Taxonomy" id="3133431"/>
    <lineage>
        <taxon>Bacteria</taxon>
        <taxon>Bacillati</taxon>
        <taxon>Actinomycetota</taxon>
        <taxon>Actinomycetes</taxon>
        <taxon>Pseudonocardiales</taxon>
        <taxon>Pseudonocardiaceae</taxon>
        <taxon>Pseudonocardia</taxon>
    </lineage>
</organism>
<dbReference type="SUPFAM" id="SSF53474">
    <property type="entry name" value="alpha/beta-Hydrolases"/>
    <property type="match status" value="1"/>
</dbReference>
<dbReference type="Gene3D" id="3.40.50.1820">
    <property type="entry name" value="alpha/beta hydrolase"/>
    <property type="match status" value="1"/>
</dbReference>
<dbReference type="InterPro" id="IPR029058">
    <property type="entry name" value="AB_hydrolase_fold"/>
</dbReference>
<sequence length="292" mass="30131">MDISPEHDPVTRFLHRPDADLAYDVHGPDLAPGERVLLCVGQPMDAGGFRDLAAALPDRRVVAYDPRGLGRSTRSDGLDTSDPHVQAADLHALVGELGGPVEVFASSGGAITALALVQAHPGDVAVLVAHEPPLIGELPDADLARRGWQAVRATYDAHGSGAGMAAFLGWTSWSGPFTEEHLAAGPPDPAAFGLPTGDDGRRDDPLLSARAAAMLTFVPDAAALAAAPTRVVLAVGEETGDAVTARTTRALADRLGLDVAVFPSHHGGFAGAGNGWPGRPAEFAARLREVLG</sequence>
<accession>A0ABU8TEN6</accession>
<dbReference type="Proteomes" id="UP001364211">
    <property type="component" value="Unassembled WGS sequence"/>
</dbReference>
<protein>
    <submittedName>
        <fullName evidence="2">Alpha/beta hydrolase</fullName>
    </submittedName>
</protein>
<keyword evidence="3" id="KW-1185">Reference proteome</keyword>
<dbReference type="EMBL" id="JBBJUP010000026">
    <property type="protein sequence ID" value="MEJ8281991.1"/>
    <property type="molecule type" value="Genomic_DNA"/>
</dbReference>
<dbReference type="GO" id="GO:0016787">
    <property type="term" value="F:hydrolase activity"/>
    <property type="evidence" value="ECO:0007669"/>
    <property type="project" value="UniProtKB-KW"/>
</dbReference>
<evidence type="ECO:0000259" key="1">
    <source>
        <dbReference type="Pfam" id="PF00561"/>
    </source>
</evidence>
<proteinExistence type="predicted"/>
<dbReference type="InterPro" id="IPR000073">
    <property type="entry name" value="AB_hydrolase_1"/>
</dbReference>
<dbReference type="RefSeq" id="WP_340294967.1">
    <property type="nucleotide sequence ID" value="NZ_JBBJUP010000026.1"/>
</dbReference>
<feature type="domain" description="AB hydrolase-1" evidence="1">
    <location>
        <begin position="36"/>
        <end position="148"/>
    </location>
</feature>
<comment type="caution">
    <text evidence="2">The sequence shown here is derived from an EMBL/GenBank/DDBJ whole genome shotgun (WGS) entry which is preliminary data.</text>
</comment>